<dbReference type="AlphaFoldDB" id="A0A377M3S6"/>
<evidence type="ECO:0000313" key="1">
    <source>
        <dbReference type="EMBL" id="STQ12190.1"/>
    </source>
</evidence>
<proteinExistence type="predicted"/>
<evidence type="ECO:0000313" key="2">
    <source>
        <dbReference type="Proteomes" id="UP000255106"/>
    </source>
</evidence>
<name>A0A377M3S6_ENTCL</name>
<dbReference type="Proteomes" id="UP000255106">
    <property type="component" value="Unassembled WGS sequence"/>
</dbReference>
<reference evidence="1 2" key="1">
    <citation type="submission" date="2018-06" db="EMBL/GenBank/DDBJ databases">
        <authorList>
            <consortium name="Pathogen Informatics"/>
            <person name="Doyle S."/>
        </authorList>
    </citation>
    <scope>NUCLEOTIDE SEQUENCE [LARGE SCALE GENOMIC DNA]</scope>
    <source>
        <strain evidence="1 2">NCTC10005</strain>
    </source>
</reference>
<accession>A0A377M3S6</accession>
<sequence length="54" mass="6671">MRDNKRLDIKALGLLTKQYKDKLRLLESGELEFDEFQRFMDYYMHEFMTTMENS</sequence>
<dbReference type="EMBL" id="UGJB01000004">
    <property type="protein sequence ID" value="STQ12190.1"/>
    <property type="molecule type" value="Genomic_DNA"/>
</dbReference>
<organism evidence="1 2">
    <name type="scientific">Enterobacter cloacae</name>
    <dbReference type="NCBI Taxonomy" id="550"/>
    <lineage>
        <taxon>Bacteria</taxon>
        <taxon>Pseudomonadati</taxon>
        <taxon>Pseudomonadota</taxon>
        <taxon>Gammaproteobacteria</taxon>
        <taxon>Enterobacterales</taxon>
        <taxon>Enterobacteriaceae</taxon>
        <taxon>Enterobacter</taxon>
        <taxon>Enterobacter cloacae complex</taxon>
    </lineage>
</organism>
<protein>
    <submittedName>
        <fullName evidence="1">Uncharacterized protein</fullName>
    </submittedName>
</protein>
<gene>
    <name evidence="1" type="ORF">NCTC10005_04974</name>
</gene>